<dbReference type="OrthoDB" id="9809695at2"/>
<evidence type="ECO:0000259" key="1">
    <source>
        <dbReference type="Pfam" id="PF07978"/>
    </source>
</evidence>
<protein>
    <submittedName>
        <fullName evidence="2">NIPSNAP protein</fullName>
    </submittedName>
</protein>
<dbReference type="InterPro" id="IPR012577">
    <property type="entry name" value="NIPSNAP"/>
</dbReference>
<evidence type="ECO:0000313" key="3">
    <source>
        <dbReference type="Proteomes" id="UP000295388"/>
    </source>
</evidence>
<dbReference type="Proteomes" id="UP000295388">
    <property type="component" value="Unassembled WGS sequence"/>
</dbReference>
<gene>
    <name evidence="2" type="ORF">EV643_12638</name>
</gene>
<dbReference type="Pfam" id="PF07978">
    <property type="entry name" value="NIPSNAP"/>
    <property type="match status" value="1"/>
</dbReference>
<dbReference type="EMBL" id="SNWQ01000026">
    <property type="protein sequence ID" value="TDO34679.1"/>
    <property type="molecule type" value="Genomic_DNA"/>
</dbReference>
<organism evidence="2 3">
    <name type="scientific">Kribbella caucasensis</name>
    <dbReference type="NCBI Taxonomy" id="2512215"/>
    <lineage>
        <taxon>Bacteria</taxon>
        <taxon>Bacillati</taxon>
        <taxon>Actinomycetota</taxon>
        <taxon>Actinomycetes</taxon>
        <taxon>Propionibacteriales</taxon>
        <taxon>Kribbellaceae</taxon>
        <taxon>Kribbella</taxon>
    </lineage>
</organism>
<name>A0A4R6JFK3_9ACTN</name>
<dbReference type="AlphaFoldDB" id="A0A4R6JFK3"/>
<dbReference type="Gene3D" id="3.30.70.100">
    <property type="match status" value="2"/>
</dbReference>
<sequence length="237" mass="26662">MECCAVVDLRQYTLVPGRRDELIRVFDEAFVEGQEEWGMHIVGQFRDLDQPDRFVWLRGFADLPARAKALEGFYTGPVWRARGPEANATMIDSDNALLLKPVELGPRYPVLESPRPPVGVAEIPQSIVGGAVYHRASADDGFVQFFTDQVVPILADTGAEPVAIFESLVVENNFPALPLRDEVVLVWLTSFRDDAAYEEHRRELAASPAWQGKILPELLARKPQELRLRPTSRSQLR</sequence>
<dbReference type="SUPFAM" id="SSF54909">
    <property type="entry name" value="Dimeric alpha+beta barrel"/>
    <property type="match status" value="2"/>
</dbReference>
<feature type="domain" description="NIPSNAP" evidence="1">
    <location>
        <begin position="8"/>
        <end position="103"/>
    </location>
</feature>
<evidence type="ECO:0000313" key="2">
    <source>
        <dbReference type="EMBL" id="TDO34679.1"/>
    </source>
</evidence>
<dbReference type="InterPro" id="IPR011008">
    <property type="entry name" value="Dimeric_a/b-barrel"/>
</dbReference>
<comment type="caution">
    <text evidence="2">The sequence shown here is derived from an EMBL/GenBank/DDBJ whole genome shotgun (WGS) entry which is preliminary data.</text>
</comment>
<accession>A0A4R6JFK3</accession>
<keyword evidence="3" id="KW-1185">Reference proteome</keyword>
<proteinExistence type="predicted"/>
<reference evidence="2 3" key="1">
    <citation type="submission" date="2019-03" db="EMBL/GenBank/DDBJ databases">
        <title>Genomic Encyclopedia of Type Strains, Phase III (KMG-III): the genomes of soil and plant-associated and newly described type strains.</title>
        <authorList>
            <person name="Whitman W."/>
        </authorList>
    </citation>
    <scope>NUCLEOTIDE SEQUENCE [LARGE SCALE GENOMIC DNA]</scope>
    <source>
        <strain evidence="2 3">VKM Ac-2527</strain>
    </source>
</reference>